<name>A0AAU8DPN4_9ACTN</name>
<sequence>MHRPPAPHLDVPGLRCDVDLAVVRRPRGPTGVGWSLTTIDPD</sequence>
<reference evidence="1" key="1">
    <citation type="submission" date="2024-05" db="EMBL/GenBank/DDBJ databases">
        <authorList>
            <person name="Cai S.Y."/>
            <person name="Jin L.M."/>
            <person name="Li H.R."/>
        </authorList>
    </citation>
    <scope>NUCLEOTIDE SEQUENCE</scope>
    <source>
        <strain evidence="1">A5-74</strain>
    </source>
</reference>
<proteinExistence type="predicted"/>
<accession>A0AAU8DPN4</accession>
<protein>
    <submittedName>
        <fullName evidence="1">Uncharacterized protein</fullName>
    </submittedName>
</protein>
<evidence type="ECO:0000313" key="1">
    <source>
        <dbReference type="EMBL" id="XCG63316.1"/>
    </source>
</evidence>
<dbReference type="AlphaFoldDB" id="A0AAU8DPN4"/>
<organism evidence="1">
    <name type="scientific">Nakamurella sp. A5-74</name>
    <dbReference type="NCBI Taxonomy" id="3158264"/>
    <lineage>
        <taxon>Bacteria</taxon>
        <taxon>Bacillati</taxon>
        <taxon>Actinomycetota</taxon>
        <taxon>Actinomycetes</taxon>
        <taxon>Nakamurellales</taxon>
        <taxon>Nakamurellaceae</taxon>
        <taxon>Nakamurella</taxon>
    </lineage>
</organism>
<gene>
    <name evidence="1" type="ORF">ABLG96_19270</name>
</gene>
<dbReference type="RefSeq" id="WP_353648931.1">
    <property type="nucleotide sequence ID" value="NZ_CP159218.1"/>
</dbReference>
<dbReference type="EMBL" id="CP159218">
    <property type="protein sequence ID" value="XCG63316.1"/>
    <property type="molecule type" value="Genomic_DNA"/>
</dbReference>